<dbReference type="GO" id="GO:0006362">
    <property type="term" value="P:transcription elongation by RNA polymerase I"/>
    <property type="evidence" value="ECO:0007669"/>
    <property type="project" value="TreeGrafter"/>
</dbReference>
<evidence type="ECO:0000256" key="4">
    <source>
        <dbReference type="ARBA" id="ARBA00022723"/>
    </source>
</evidence>
<dbReference type="InterPro" id="IPR019787">
    <property type="entry name" value="Znf_PHD-finger"/>
</dbReference>
<dbReference type="Pfam" id="PF00628">
    <property type="entry name" value="PHD"/>
    <property type="match status" value="1"/>
</dbReference>
<dbReference type="GO" id="GO:0031440">
    <property type="term" value="P:regulation of mRNA 3'-end processing"/>
    <property type="evidence" value="ECO:0007669"/>
    <property type="project" value="TreeGrafter"/>
</dbReference>
<feature type="compositionally biased region" description="Pro residues" evidence="8">
    <location>
        <begin position="714"/>
        <end position="730"/>
    </location>
</feature>
<keyword evidence="6" id="KW-0862">Zinc</keyword>
<feature type="compositionally biased region" description="Polar residues" evidence="8">
    <location>
        <begin position="445"/>
        <end position="454"/>
    </location>
</feature>
<protein>
    <recommendedName>
        <fullName evidence="3">Transcription factor BYE1</fullName>
    </recommendedName>
</protein>
<evidence type="ECO:0000259" key="9">
    <source>
        <dbReference type="PROSITE" id="PS50016"/>
    </source>
</evidence>
<feature type="compositionally biased region" description="Polar residues" evidence="8">
    <location>
        <begin position="739"/>
        <end position="765"/>
    </location>
</feature>
<dbReference type="SMART" id="SM00249">
    <property type="entry name" value="PHD"/>
    <property type="match status" value="1"/>
</dbReference>
<dbReference type="SUPFAM" id="SSF46942">
    <property type="entry name" value="Elongation factor TFIIS domain 2"/>
    <property type="match status" value="1"/>
</dbReference>
<keyword evidence="4" id="KW-0479">Metal-binding</keyword>
<dbReference type="PROSITE" id="PS50016">
    <property type="entry name" value="ZF_PHD_2"/>
    <property type="match status" value="1"/>
</dbReference>
<accession>A0A9P4K1C8</accession>
<dbReference type="InterPro" id="IPR055499">
    <property type="entry name" value="DUF7071"/>
</dbReference>
<dbReference type="InterPro" id="IPR001965">
    <property type="entry name" value="Znf_PHD"/>
</dbReference>
<dbReference type="GO" id="GO:0005634">
    <property type="term" value="C:nucleus"/>
    <property type="evidence" value="ECO:0007669"/>
    <property type="project" value="TreeGrafter"/>
</dbReference>
<organism evidence="11 12">
    <name type="scientific">Lojkania enalia</name>
    <dbReference type="NCBI Taxonomy" id="147567"/>
    <lineage>
        <taxon>Eukaryota</taxon>
        <taxon>Fungi</taxon>
        <taxon>Dikarya</taxon>
        <taxon>Ascomycota</taxon>
        <taxon>Pezizomycotina</taxon>
        <taxon>Dothideomycetes</taxon>
        <taxon>Pleosporomycetidae</taxon>
        <taxon>Pleosporales</taxon>
        <taxon>Pleosporales incertae sedis</taxon>
        <taxon>Lojkania</taxon>
    </lineage>
</organism>
<evidence type="ECO:0000256" key="3">
    <source>
        <dbReference type="ARBA" id="ARBA00021616"/>
    </source>
</evidence>
<dbReference type="InterPro" id="IPR012921">
    <property type="entry name" value="SPOC_C"/>
</dbReference>
<dbReference type="OrthoDB" id="79252at2759"/>
<dbReference type="GO" id="GO:0006368">
    <property type="term" value="P:transcription elongation by RNA polymerase II"/>
    <property type="evidence" value="ECO:0007669"/>
    <property type="project" value="TreeGrafter"/>
</dbReference>
<evidence type="ECO:0000256" key="8">
    <source>
        <dbReference type="SAM" id="MobiDB-lite"/>
    </source>
</evidence>
<feature type="region of interest" description="Disordered" evidence="8">
    <location>
        <begin position="374"/>
        <end position="511"/>
    </location>
</feature>
<feature type="region of interest" description="Disordered" evidence="8">
    <location>
        <begin position="711"/>
        <end position="780"/>
    </location>
</feature>
<dbReference type="Gene3D" id="3.30.40.10">
    <property type="entry name" value="Zinc/RING finger domain, C3HC4 (zinc finger)"/>
    <property type="match status" value="1"/>
</dbReference>
<feature type="region of interest" description="Disordered" evidence="8">
    <location>
        <begin position="1"/>
        <end position="59"/>
    </location>
</feature>
<evidence type="ECO:0000313" key="11">
    <source>
        <dbReference type="EMBL" id="KAF2259517.1"/>
    </source>
</evidence>
<dbReference type="PROSITE" id="PS51321">
    <property type="entry name" value="TFIIS_CENTRAL"/>
    <property type="match status" value="1"/>
</dbReference>
<proteinExistence type="inferred from homology"/>
<name>A0A9P4K1C8_9PLEO</name>
<dbReference type="GO" id="GO:0031564">
    <property type="term" value="P:transcription antitermination"/>
    <property type="evidence" value="ECO:0007669"/>
    <property type="project" value="TreeGrafter"/>
</dbReference>
<reference evidence="12" key="1">
    <citation type="journal article" date="2020" name="Stud. Mycol.">
        <title>101 Dothideomycetes genomes: A test case for predicting lifestyles and emergence of pathogens.</title>
        <authorList>
            <person name="Haridas S."/>
            <person name="Albert R."/>
            <person name="Binder M."/>
            <person name="Bloem J."/>
            <person name="LaButti K."/>
            <person name="Salamov A."/>
            <person name="Andreopoulos B."/>
            <person name="Baker S."/>
            <person name="Barry K."/>
            <person name="Bills G."/>
            <person name="Bluhm B."/>
            <person name="Cannon C."/>
            <person name="Castanera R."/>
            <person name="Culley D."/>
            <person name="Daum C."/>
            <person name="Ezra D."/>
            <person name="Gonzalez J."/>
            <person name="Henrissat B."/>
            <person name="Kuo A."/>
            <person name="Liang C."/>
            <person name="Lipzen A."/>
            <person name="Lutzoni F."/>
            <person name="Magnuson J."/>
            <person name="Mondo S."/>
            <person name="Nolan M."/>
            <person name="Ohm R."/>
            <person name="Pangilinan J."/>
            <person name="Park H.-J."/>
            <person name="Ramirez L."/>
            <person name="Alfaro M."/>
            <person name="Sun H."/>
            <person name="Tritt A."/>
            <person name="Yoshinaga Y."/>
            <person name="Zwiers L.-H."/>
            <person name="Turgeon B."/>
            <person name="Goodwin S."/>
            <person name="Spatafora J."/>
            <person name="Crous P."/>
            <person name="Grigoriev I."/>
        </authorList>
    </citation>
    <scope>NUCLEOTIDE SEQUENCE [LARGE SCALE GENOMIC DNA]</scope>
    <source>
        <strain evidence="12">CBS 304.66</strain>
    </source>
</reference>
<evidence type="ECO:0000313" key="12">
    <source>
        <dbReference type="Proteomes" id="UP000800093"/>
    </source>
</evidence>
<dbReference type="GO" id="GO:0001139">
    <property type="term" value="F:RNA polymerase II complex recruiting activity"/>
    <property type="evidence" value="ECO:0007669"/>
    <property type="project" value="TreeGrafter"/>
</dbReference>
<dbReference type="Proteomes" id="UP000800093">
    <property type="component" value="Unassembled WGS sequence"/>
</dbReference>
<feature type="compositionally biased region" description="Basic and acidic residues" evidence="8">
    <location>
        <begin position="408"/>
        <end position="423"/>
    </location>
</feature>
<comment type="caution">
    <text evidence="11">The sequence shown here is derived from an EMBL/GenBank/DDBJ whole genome shotgun (WGS) entry which is preliminary data.</text>
</comment>
<dbReference type="GO" id="GO:0000977">
    <property type="term" value="F:RNA polymerase II transcription regulatory region sequence-specific DNA binding"/>
    <property type="evidence" value="ECO:0007669"/>
    <property type="project" value="TreeGrafter"/>
</dbReference>
<evidence type="ECO:0000256" key="2">
    <source>
        <dbReference type="ARBA" id="ARBA00011050"/>
    </source>
</evidence>
<dbReference type="Pfam" id="PF07500">
    <property type="entry name" value="TFIIS_M"/>
    <property type="match status" value="1"/>
</dbReference>
<dbReference type="AlphaFoldDB" id="A0A9P4K1C8"/>
<dbReference type="SUPFAM" id="SSF57903">
    <property type="entry name" value="FYVE/PHD zinc finger"/>
    <property type="match status" value="1"/>
</dbReference>
<dbReference type="InterPro" id="IPR011011">
    <property type="entry name" value="Znf_FYVE_PHD"/>
</dbReference>
<dbReference type="GO" id="GO:0008270">
    <property type="term" value="F:zinc ion binding"/>
    <property type="evidence" value="ECO:0007669"/>
    <property type="project" value="UniProtKB-KW"/>
</dbReference>
<feature type="region of interest" description="Disordered" evidence="8">
    <location>
        <begin position="119"/>
        <end position="248"/>
    </location>
</feature>
<feature type="domain" description="TFIIS central" evidence="10">
    <location>
        <begin position="257"/>
        <end position="382"/>
    </location>
</feature>
<feature type="compositionally biased region" description="Polar residues" evidence="8">
    <location>
        <begin position="464"/>
        <end position="486"/>
    </location>
</feature>
<comment type="function">
    <text evidence="1">Negative regulator of transcription elongation.</text>
</comment>
<dbReference type="CDD" id="cd21538">
    <property type="entry name" value="SPOC_TFIIS"/>
    <property type="match status" value="1"/>
</dbReference>
<evidence type="ECO:0000256" key="7">
    <source>
        <dbReference type="PROSITE-ProRule" id="PRU00146"/>
    </source>
</evidence>
<feature type="compositionally biased region" description="Basic and acidic residues" evidence="8">
    <location>
        <begin position="196"/>
        <end position="222"/>
    </location>
</feature>
<dbReference type="InterPro" id="IPR013083">
    <property type="entry name" value="Znf_RING/FYVE/PHD"/>
</dbReference>
<dbReference type="PANTHER" id="PTHR11477">
    <property type="entry name" value="TRANSCRIPTION FACTOR S-II ZINC FINGER DOMAIN-CONTAINING PROTEIN"/>
    <property type="match status" value="1"/>
</dbReference>
<dbReference type="InterPro" id="IPR019786">
    <property type="entry name" value="Zinc_finger_PHD-type_CS"/>
</dbReference>
<dbReference type="InterPro" id="IPR003618">
    <property type="entry name" value="TFIIS_cen_dom"/>
</dbReference>
<dbReference type="PROSITE" id="PS01359">
    <property type="entry name" value="ZF_PHD_1"/>
    <property type="match status" value="1"/>
</dbReference>
<feature type="compositionally biased region" description="Basic residues" evidence="8">
    <location>
        <begin position="131"/>
        <end position="144"/>
    </location>
</feature>
<gene>
    <name evidence="11" type="ORF">CC78DRAFT_67505</name>
</gene>
<dbReference type="Pfam" id="PF07744">
    <property type="entry name" value="SPOC"/>
    <property type="match status" value="1"/>
</dbReference>
<sequence length="851" mass="93383">MAEEVRRSGRATKGQHTKNQDALDAPLPKPRSKPKSEKKVQPARSQSVQSAEQEEEDNAVIRCVCGDQRDILGRQMICCDKCEVWQHVKCMGLQEGKQWEEEGTTYFCEKCKPEDHRELLQAMARGEKPWNRKKKSSKPSKPKSARPSDVKPDAETPNSKTTTPQQTPAPSKEMPIEPANGQTAEVPQQNKAATPPKKEPQSPSREKRPRDTTSDKDKDTAGAKRRKSSAQHHEKVPPQQDAIPADSGALPEKQRLYVDKFIHDLASMIKAASNFRGYRIPDGETPSSIALRLALQVNHATVAHHGEPGDNQSPYALQFRSILFNAKKNAILVDRLLSGSLTAEGLATMSSEEMASEEKQREYAAMREAAEKQMVLVDEPGPRLRKTHKGEEIVGEDQMQVDQETEPPSEHVHRESAQEDRKVALPSSPKPDDNAQVVELPEDIGQQNPLSVDTSAGPPPASKPPTNFDIQSVFNKVRSPSNTQQAFLPRRHSSIVMQDRPQEGPGDDADVDRLLKDEDNDVTMGDYSADPTIVWQGTLDMQSLGPFDAVARFVAGGDFGQIMPWDQLLSPSLPIQGRIESAKGNEYIQGLGVTGAYDVGVVSITPVTHEGRTVMDQLYNYFHSKDRWGVIPTNKLGNESLKDLYVIPVKAGGKNLPPFLDMLEYCTIETPRPHNMVLLALVAKLPETKPQIPPGQQFNKYSAGETAVGQVAQPAPPANGPANGPSPSPASNPHGPQFSPLQSAFPSGQTYGSPLAPAQSNNGHLSQADAGHEVPPHKRNPRAVEIFGPYIDAPVVVQVLSHMPDMPDHMMGNLKHIIDTVPGALNDTKVLLEHMSLKQQQQQQNGGEVQK</sequence>
<feature type="domain" description="PHD-type" evidence="9">
    <location>
        <begin position="60"/>
        <end position="114"/>
    </location>
</feature>
<keyword evidence="12" id="KW-1185">Reference proteome</keyword>
<evidence type="ECO:0000256" key="5">
    <source>
        <dbReference type="ARBA" id="ARBA00022771"/>
    </source>
</evidence>
<comment type="similarity">
    <text evidence="2">Belongs to the BYE1 family.</text>
</comment>
<keyword evidence="5 7" id="KW-0863">Zinc-finger</keyword>
<feature type="compositionally biased region" description="Polar residues" evidence="8">
    <location>
        <begin position="156"/>
        <end position="169"/>
    </location>
</feature>
<feature type="compositionally biased region" description="Polar residues" evidence="8">
    <location>
        <begin position="180"/>
        <end position="192"/>
    </location>
</feature>
<dbReference type="EMBL" id="ML986707">
    <property type="protein sequence ID" value="KAF2259517.1"/>
    <property type="molecule type" value="Genomic_DNA"/>
</dbReference>
<dbReference type="Pfam" id="PF23257">
    <property type="entry name" value="DUF7071"/>
    <property type="match status" value="1"/>
</dbReference>
<evidence type="ECO:0000256" key="6">
    <source>
        <dbReference type="ARBA" id="ARBA00022833"/>
    </source>
</evidence>
<dbReference type="SMART" id="SM00510">
    <property type="entry name" value="TFS2M"/>
    <property type="match status" value="1"/>
</dbReference>
<evidence type="ECO:0000259" key="10">
    <source>
        <dbReference type="PROSITE" id="PS51321"/>
    </source>
</evidence>
<dbReference type="PANTHER" id="PTHR11477:SF11">
    <property type="entry name" value="TRANSCRIPTION FACTOR BYE1"/>
    <property type="match status" value="1"/>
</dbReference>
<evidence type="ECO:0000256" key="1">
    <source>
        <dbReference type="ARBA" id="ARBA00002311"/>
    </source>
</evidence>
<dbReference type="Gene3D" id="1.10.472.30">
    <property type="entry name" value="Transcription elongation factor S-II, central domain"/>
    <property type="match status" value="1"/>
</dbReference>
<feature type="compositionally biased region" description="Basic and acidic residues" evidence="8">
    <location>
        <begin position="119"/>
        <end position="130"/>
    </location>
</feature>
<dbReference type="InterPro" id="IPR036575">
    <property type="entry name" value="TFIIS_cen_dom_sf"/>
</dbReference>